<evidence type="ECO:0000313" key="5">
    <source>
        <dbReference type="Proteomes" id="UP001216329"/>
    </source>
</evidence>
<dbReference type="Gene3D" id="3.40.630.30">
    <property type="match status" value="1"/>
</dbReference>
<dbReference type="Proteomes" id="UP001216329">
    <property type="component" value="Chromosome"/>
</dbReference>
<proteinExistence type="predicted"/>
<dbReference type="PROSITE" id="PS51186">
    <property type="entry name" value="GNAT"/>
    <property type="match status" value="1"/>
</dbReference>
<dbReference type="EMBL" id="CP119325">
    <property type="protein sequence ID" value="WEK33060.1"/>
    <property type="molecule type" value="Genomic_DNA"/>
</dbReference>
<dbReference type="SUPFAM" id="SSF55729">
    <property type="entry name" value="Acyl-CoA N-acyltransferases (Nat)"/>
    <property type="match status" value="1"/>
</dbReference>
<name>A0AAJ5WR66_9PSED</name>
<dbReference type="PANTHER" id="PTHR43877">
    <property type="entry name" value="AMINOALKYLPHOSPHONATE N-ACETYLTRANSFERASE-RELATED-RELATED"/>
    <property type="match status" value="1"/>
</dbReference>
<feature type="domain" description="N-acetyltransferase" evidence="3">
    <location>
        <begin position="1"/>
        <end position="161"/>
    </location>
</feature>
<organism evidence="4 5">
    <name type="scientific">Candidatus Pseudomonas phytovorans</name>
    <dbReference type="NCBI Taxonomy" id="3121377"/>
    <lineage>
        <taxon>Bacteria</taxon>
        <taxon>Pseudomonadati</taxon>
        <taxon>Pseudomonadota</taxon>
        <taxon>Gammaproteobacteria</taxon>
        <taxon>Pseudomonadales</taxon>
        <taxon>Pseudomonadaceae</taxon>
        <taxon>Pseudomonas</taxon>
    </lineage>
</organism>
<sequence>MIVRPVTASDWQTYRDLRLRALHESPDAFGSTYEHESARADNEWQTRISAVASSSSAEAFFAIRGNEVCGLVWCKASGVEAAVVEIFQMWVAPNARGFGVGRALLERATNWASSHGAQCVRLGVTIADSPAMRLYTAGGLHPVGVPEPLREGSALMSQSMELTLGEYRDREEHDQ</sequence>
<keyword evidence="1 4" id="KW-0808">Transferase</keyword>
<dbReference type="Pfam" id="PF00583">
    <property type="entry name" value="Acetyltransf_1"/>
    <property type="match status" value="1"/>
</dbReference>
<evidence type="ECO:0000259" key="3">
    <source>
        <dbReference type="PROSITE" id="PS51186"/>
    </source>
</evidence>
<evidence type="ECO:0000256" key="1">
    <source>
        <dbReference type="ARBA" id="ARBA00022679"/>
    </source>
</evidence>
<accession>A0AAJ5WR66</accession>
<protein>
    <submittedName>
        <fullName evidence="4">GNAT family N-acetyltransferase</fullName>
        <ecNumber evidence="4">2.3.1.-</ecNumber>
    </submittedName>
</protein>
<evidence type="ECO:0000313" key="4">
    <source>
        <dbReference type="EMBL" id="WEK33060.1"/>
    </source>
</evidence>
<dbReference type="InterPro" id="IPR016181">
    <property type="entry name" value="Acyl_CoA_acyltransferase"/>
</dbReference>
<dbReference type="InterPro" id="IPR000182">
    <property type="entry name" value="GNAT_dom"/>
</dbReference>
<dbReference type="InterPro" id="IPR050832">
    <property type="entry name" value="Bact_Acetyltransf"/>
</dbReference>
<gene>
    <name evidence="4" type="ORF">P0Y58_13025</name>
</gene>
<dbReference type="AlphaFoldDB" id="A0AAJ5WR66"/>
<evidence type="ECO:0000256" key="2">
    <source>
        <dbReference type="ARBA" id="ARBA00023315"/>
    </source>
</evidence>
<keyword evidence="2 4" id="KW-0012">Acyltransferase</keyword>
<dbReference type="PANTHER" id="PTHR43877:SF2">
    <property type="entry name" value="AMINOALKYLPHOSPHONATE N-ACETYLTRANSFERASE-RELATED"/>
    <property type="match status" value="1"/>
</dbReference>
<dbReference type="CDD" id="cd04301">
    <property type="entry name" value="NAT_SF"/>
    <property type="match status" value="1"/>
</dbReference>
<dbReference type="EC" id="2.3.1.-" evidence="4"/>
<reference evidence="4" key="1">
    <citation type="submission" date="2023-03" db="EMBL/GenBank/DDBJ databases">
        <title>Andean soil-derived lignocellulolytic bacterial consortium as a source of novel taxa and putative plastic-active enzymes.</title>
        <authorList>
            <person name="Diaz-Garcia L."/>
            <person name="Chuvochina M."/>
            <person name="Feuerriegel G."/>
            <person name="Bunk B."/>
            <person name="Sproer C."/>
            <person name="Streit W.R."/>
            <person name="Rodriguez L.M."/>
            <person name="Overmann J."/>
            <person name="Jimenez D.J."/>
        </authorList>
    </citation>
    <scope>NUCLEOTIDE SEQUENCE</scope>
    <source>
        <strain evidence="4">MAG 876</strain>
    </source>
</reference>
<dbReference type="GO" id="GO:0016747">
    <property type="term" value="F:acyltransferase activity, transferring groups other than amino-acyl groups"/>
    <property type="evidence" value="ECO:0007669"/>
    <property type="project" value="InterPro"/>
</dbReference>